<dbReference type="Proteomes" id="UP001144352">
    <property type="component" value="Unassembled WGS sequence"/>
</dbReference>
<evidence type="ECO:0000256" key="8">
    <source>
        <dbReference type="ARBA" id="ARBA00023136"/>
    </source>
</evidence>
<protein>
    <recommendedName>
        <fullName evidence="4">Outer-membrane lipoprotein LolB</fullName>
    </recommendedName>
</protein>
<evidence type="ECO:0000256" key="5">
    <source>
        <dbReference type="ARBA" id="ARBA00022448"/>
    </source>
</evidence>
<keyword evidence="14" id="KW-1185">Reference proteome</keyword>
<evidence type="ECO:0000313" key="14">
    <source>
        <dbReference type="Proteomes" id="UP001144352"/>
    </source>
</evidence>
<sequence>MMPVTDWKQHRRLPAQCTFLFLLTILILTTLGCATAPKPQEPFIPGATVETLASGISLSVTSPEGSTGGTGYLLYRRPDRFHVVMLTPFGTTALEFFAKGDTVTVLVPSKGIAYVGSFGDLPAKGGLQGWRMMRWVVEGDPLFAPGTTGTVERTDAGGRTTVARYDGEGLLQGKTSEGSEAVYRDYQSVGGVPFPATIELTDRQGVQVKISFDEPEVNAPVDDGALTPKLEGVTILPLASLAGASSSR</sequence>
<comment type="similarity">
    <text evidence="2">Belongs to the LolB family.</text>
</comment>
<keyword evidence="11" id="KW-0998">Cell outer membrane</keyword>
<evidence type="ECO:0000256" key="1">
    <source>
        <dbReference type="ARBA" id="ARBA00004442"/>
    </source>
</evidence>
<evidence type="ECO:0000256" key="3">
    <source>
        <dbReference type="ARBA" id="ARBA00011245"/>
    </source>
</evidence>
<evidence type="ECO:0000256" key="9">
    <source>
        <dbReference type="ARBA" id="ARBA00023139"/>
    </source>
</evidence>
<keyword evidence="5" id="KW-0813">Transport</keyword>
<evidence type="ECO:0000256" key="11">
    <source>
        <dbReference type="ARBA" id="ARBA00023237"/>
    </source>
</evidence>
<dbReference type="InterPro" id="IPR004565">
    <property type="entry name" value="OM_lipoprot_LolB"/>
</dbReference>
<dbReference type="GO" id="GO:0009279">
    <property type="term" value="C:cell outer membrane"/>
    <property type="evidence" value="ECO:0007669"/>
    <property type="project" value="UniProtKB-SubCell"/>
</dbReference>
<dbReference type="Pfam" id="PF03550">
    <property type="entry name" value="LolB"/>
    <property type="match status" value="1"/>
</dbReference>
<keyword evidence="10" id="KW-0143">Chaperone</keyword>
<keyword evidence="9" id="KW-0564">Palmitate</keyword>
<keyword evidence="6" id="KW-0732">Signal</keyword>
<evidence type="ECO:0000256" key="10">
    <source>
        <dbReference type="ARBA" id="ARBA00023186"/>
    </source>
</evidence>
<comment type="subcellular location">
    <subcellularLocation>
        <location evidence="1">Cell outer membrane</location>
    </subcellularLocation>
</comment>
<keyword evidence="7" id="KW-0653">Protein transport</keyword>
<evidence type="ECO:0000256" key="2">
    <source>
        <dbReference type="ARBA" id="ARBA00009696"/>
    </source>
</evidence>
<dbReference type="InterPro" id="IPR029046">
    <property type="entry name" value="LolA/LolB/LppX"/>
</dbReference>
<comment type="caution">
    <text evidence="13">The sequence shown here is derived from an EMBL/GenBank/DDBJ whole genome shotgun (WGS) entry which is preliminary data.</text>
</comment>
<dbReference type="GO" id="GO:0015031">
    <property type="term" value="P:protein transport"/>
    <property type="evidence" value="ECO:0007669"/>
    <property type="project" value="UniProtKB-KW"/>
</dbReference>
<evidence type="ECO:0000256" key="6">
    <source>
        <dbReference type="ARBA" id="ARBA00022729"/>
    </source>
</evidence>
<dbReference type="EMBL" id="BSDS01000001">
    <property type="protein sequence ID" value="GLI37873.1"/>
    <property type="molecule type" value="Genomic_DNA"/>
</dbReference>
<evidence type="ECO:0000313" key="13">
    <source>
        <dbReference type="EMBL" id="GLI37873.1"/>
    </source>
</evidence>
<dbReference type="Gene3D" id="2.50.20.10">
    <property type="entry name" value="Lipoprotein localisation LolA/LolB/LppX"/>
    <property type="match status" value="1"/>
</dbReference>
<comment type="subunit">
    <text evidence="3">Monomer.</text>
</comment>
<keyword evidence="8" id="KW-0472">Membrane</keyword>
<evidence type="ECO:0000256" key="12">
    <source>
        <dbReference type="ARBA" id="ARBA00023288"/>
    </source>
</evidence>
<evidence type="ECO:0000256" key="4">
    <source>
        <dbReference type="ARBA" id="ARBA00016202"/>
    </source>
</evidence>
<dbReference type="AlphaFoldDB" id="A0A9W6LBC6"/>
<dbReference type="SUPFAM" id="SSF89392">
    <property type="entry name" value="Prokaryotic lipoproteins and lipoprotein localization factors"/>
    <property type="match status" value="1"/>
</dbReference>
<reference evidence="13" key="1">
    <citation type="submission" date="2022-12" db="EMBL/GenBank/DDBJ databases">
        <title>Reference genome sequencing for broad-spectrum identification of bacterial and archaeal isolates by mass spectrometry.</title>
        <authorList>
            <person name="Sekiguchi Y."/>
            <person name="Tourlousse D.M."/>
        </authorList>
    </citation>
    <scope>NUCLEOTIDE SEQUENCE</scope>
    <source>
        <strain evidence="13">H2</strain>
    </source>
</reference>
<name>A0A9W6LBC6_9BACT</name>
<evidence type="ECO:0000256" key="7">
    <source>
        <dbReference type="ARBA" id="ARBA00022927"/>
    </source>
</evidence>
<accession>A0A9W6LBC6</accession>
<gene>
    <name evidence="13" type="ORF">GHYDROH2_13740</name>
</gene>
<proteinExistence type="inferred from homology"/>
<keyword evidence="12 13" id="KW-0449">Lipoprotein</keyword>
<organism evidence="13 14">
    <name type="scientific">Geobacter hydrogenophilus</name>
    <dbReference type="NCBI Taxonomy" id="40983"/>
    <lineage>
        <taxon>Bacteria</taxon>
        <taxon>Pseudomonadati</taxon>
        <taxon>Thermodesulfobacteriota</taxon>
        <taxon>Desulfuromonadia</taxon>
        <taxon>Geobacterales</taxon>
        <taxon>Geobacteraceae</taxon>
        <taxon>Geobacter</taxon>
    </lineage>
</organism>